<keyword evidence="2" id="KW-0408">Iron</keyword>
<dbReference type="PANTHER" id="PTHR43212">
    <property type="entry name" value="QUERCETIN 2,3-DIOXYGENASE"/>
    <property type="match status" value="1"/>
</dbReference>
<organism evidence="6 7">
    <name type="scientific">Mucilaginibacter ginsenosidivorans</name>
    <dbReference type="NCBI Taxonomy" id="398053"/>
    <lineage>
        <taxon>Bacteria</taxon>
        <taxon>Pseudomonadati</taxon>
        <taxon>Bacteroidota</taxon>
        <taxon>Sphingobacteriia</taxon>
        <taxon>Sphingobacteriales</taxon>
        <taxon>Sphingobacteriaceae</taxon>
        <taxon>Mucilaginibacter</taxon>
    </lineage>
</organism>
<dbReference type="GO" id="GO:0046872">
    <property type="term" value="F:metal ion binding"/>
    <property type="evidence" value="ECO:0007669"/>
    <property type="project" value="UniProtKB-KW"/>
</dbReference>
<evidence type="ECO:0000313" key="7">
    <source>
        <dbReference type="Proteomes" id="UP000321479"/>
    </source>
</evidence>
<keyword evidence="7" id="KW-1185">Reference proteome</keyword>
<feature type="binding site" evidence="2">
    <location>
        <position position="104"/>
    </location>
    <ligand>
        <name>Fe cation</name>
        <dbReference type="ChEBI" id="CHEBI:24875"/>
    </ligand>
</feature>
<dbReference type="CDD" id="cd02910">
    <property type="entry name" value="cupin_Yhhw_N"/>
    <property type="match status" value="1"/>
</dbReference>
<dbReference type="PANTHER" id="PTHR43212:SF3">
    <property type="entry name" value="QUERCETIN 2,3-DIOXYGENASE"/>
    <property type="match status" value="1"/>
</dbReference>
<evidence type="ECO:0000256" key="3">
    <source>
        <dbReference type="RuleBase" id="RU003457"/>
    </source>
</evidence>
<evidence type="ECO:0000259" key="5">
    <source>
        <dbReference type="Pfam" id="PF17954"/>
    </source>
</evidence>
<reference evidence="6 7" key="1">
    <citation type="journal article" date="2017" name="Curr. Microbiol.">
        <title>Mucilaginibacter ginsenosidivorans sp. nov., Isolated from Soil of Ginseng Field.</title>
        <authorList>
            <person name="Kim M.M."/>
            <person name="Siddiqi M.Z."/>
            <person name="Im W.T."/>
        </authorList>
    </citation>
    <scope>NUCLEOTIDE SEQUENCE [LARGE SCALE GENOMIC DNA]</scope>
    <source>
        <strain evidence="6 7">Gsoil 3017</strain>
    </source>
</reference>
<dbReference type="RefSeq" id="WP_147030261.1">
    <property type="nucleotide sequence ID" value="NZ_CP042436.1"/>
</dbReference>
<evidence type="ECO:0000256" key="1">
    <source>
        <dbReference type="ARBA" id="ARBA00008416"/>
    </source>
</evidence>
<dbReference type="Pfam" id="PF02678">
    <property type="entry name" value="Pirin"/>
    <property type="match status" value="1"/>
</dbReference>
<feature type="domain" description="Quercetin 2,3-dioxygenase C-terminal cupin" evidence="5">
    <location>
        <begin position="148"/>
        <end position="233"/>
    </location>
</feature>
<dbReference type="KEGG" id="mgin:FRZ54_03490"/>
<comment type="similarity">
    <text evidence="1 3">Belongs to the pirin family.</text>
</comment>
<dbReference type="InterPro" id="IPR041602">
    <property type="entry name" value="Quercetinase_C"/>
</dbReference>
<dbReference type="SUPFAM" id="SSF51182">
    <property type="entry name" value="RmlC-like cupins"/>
    <property type="match status" value="1"/>
</dbReference>
<sequence length="236" mass="26151">MTKIFYPANERGHSDLGWLQSDFSFSFGPWYNPEKVHFGMLRVLNDDTVAGGMGFGMHPHDNMEIITVMLSGTLEHKDSMGNVGQIKAGEVQVMSAGTGIMHSEYNPSKTEEAKLFQTWIFPSKRDIKPRYDQKSFTDAMKLNELTTVVSGDKDADTLFINQDAAISFGDFEAGKTVQYDIKVPGNGAYVLQVEGGSEVDGSVLNKRDAIGVYDTSSFTIETKSQSRLLIIEVPMR</sequence>
<keyword evidence="2" id="KW-0479">Metal-binding</keyword>
<feature type="binding site" evidence="2">
    <location>
        <position position="58"/>
    </location>
    <ligand>
        <name>Fe cation</name>
        <dbReference type="ChEBI" id="CHEBI:24875"/>
    </ligand>
</feature>
<dbReference type="Proteomes" id="UP000321479">
    <property type="component" value="Chromosome"/>
</dbReference>
<dbReference type="OrthoDB" id="321327at2"/>
<dbReference type="InterPro" id="IPR003829">
    <property type="entry name" value="Pirin_N_dom"/>
</dbReference>
<dbReference type="EMBL" id="CP042436">
    <property type="protein sequence ID" value="QEC61684.1"/>
    <property type="molecule type" value="Genomic_DNA"/>
</dbReference>
<dbReference type="Pfam" id="PF17954">
    <property type="entry name" value="Pirin_C_2"/>
    <property type="match status" value="1"/>
</dbReference>
<comment type="cofactor">
    <cofactor evidence="2">
        <name>Fe cation</name>
        <dbReference type="ChEBI" id="CHEBI:24875"/>
    </cofactor>
    <text evidence="2">Binds 1 Fe cation per subunit.</text>
</comment>
<dbReference type="InterPro" id="IPR011051">
    <property type="entry name" value="RmlC_Cupin_sf"/>
</dbReference>
<dbReference type="PIRSF" id="PIRSF006232">
    <property type="entry name" value="Pirin"/>
    <property type="match status" value="1"/>
</dbReference>
<accession>A0A5B8URL3</accession>
<feature type="binding site" evidence="2">
    <location>
        <position position="60"/>
    </location>
    <ligand>
        <name>Fe cation</name>
        <dbReference type="ChEBI" id="CHEBI:24875"/>
    </ligand>
</feature>
<feature type="domain" description="Pirin N-terminal" evidence="4">
    <location>
        <begin position="13"/>
        <end position="120"/>
    </location>
</feature>
<dbReference type="InterPro" id="IPR012093">
    <property type="entry name" value="Pirin"/>
</dbReference>
<dbReference type="Gene3D" id="2.60.120.10">
    <property type="entry name" value="Jelly Rolls"/>
    <property type="match status" value="2"/>
</dbReference>
<evidence type="ECO:0000259" key="4">
    <source>
        <dbReference type="Pfam" id="PF02678"/>
    </source>
</evidence>
<dbReference type="AlphaFoldDB" id="A0A5B8URL3"/>
<evidence type="ECO:0000256" key="2">
    <source>
        <dbReference type="PIRSR" id="PIRSR006232-1"/>
    </source>
</evidence>
<protein>
    <submittedName>
        <fullName evidence="6">Pirin family protein</fullName>
    </submittedName>
</protein>
<dbReference type="InterPro" id="IPR014710">
    <property type="entry name" value="RmlC-like_jellyroll"/>
</dbReference>
<feature type="binding site" evidence="2">
    <location>
        <position position="102"/>
    </location>
    <ligand>
        <name>Fe cation</name>
        <dbReference type="ChEBI" id="CHEBI:24875"/>
    </ligand>
</feature>
<evidence type="ECO:0000313" key="6">
    <source>
        <dbReference type="EMBL" id="QEC61684.1"/>
    </source>
</evidence>
<gene>
    <name evidence="6" type="ORF">FRZ54_03490</name>
</gene>
<name>A0A5B8URL3_9SPHI</name>
<proteinExistence type="inferred from homology"/>